<evidence type="ECO:0000256" key="1">
    <source>
        <dbReference type="ARBA" id="ARBA00037999"/>
    </source>
</evidence>
<evidence type="ECO:0000256" key="4">
    <source>
        <dbReference type="RuleBase" id="RU004508"/>
    </source>
</evidence>
<dbReference type="PIRSF" id="PIRSF000390">
    <property type="entry name" value="PLP_StrS"/>
    <property type="match status" value="1"/>
</dbReference>
<dbReference type="InterPro" id="IPR000653">
    <property type="entry name" value="DegT/StrS_aminotransferase"/>
</dbReference>
<dbReference type="RefSeq" id="WP_048642506.1">
    <property type="nucleotide sequence ID" value="NZ_CP012040.1"/>
</dbReference>
<protein>
    <submittedName>
        <fullName evidence="5">Aminotransferase DegT</fullName>
    </submittedName>
</protein>
<dbReference type="Pfam" id="PF01041">
    <property type="entry name" value="DegT_DnrJ_EryC1"/>
    <property type="match status" value="1"/>
</dbReference>
<dbReference type="InterPro" id="IPR006311">
    <property type="entry name" value="TAT_signal"/>
</dbReference>
<dbReference type="SUPFAM" id="SSF53383">
    <property type="entry name" value="PLP-dependent transferases"/>
    <property type="match status" value="1"/>
</dbReference>
<evidence type="ECO:0000313" key="5">
    <source>
        <dbReference type="EMBL" id="AKP52268.1"/>
    </source>
</evidence>
<dbReference type="OrthoDB" id="9810913at2"/>
<feature type="modified residue" description="N6-(pyridoxal phosphate)lysine" evidence="3">
    <location>
        <position position="230"/>
    </location>
</feature>
<keyword evidence="5" id="KW-0032">Aminotransferase</keyword>
<comment type="similarity">
    <text evidence="1 4">Belongs to the DegT/DnrJ/EryC1 family.</text>
</comment>
<keyword evidence="5" id="KW-0808">Transferase</keyword>
<dbReference type="PROSITE" id="PS51318">
    <property type="entry name" value="TAT"/>
    <property type="match status" value="1"/>
</dbReference>
<evidence type="ECO:0000256" key="2">
    <source>
        <dbReference type="PIRSR" id="PIRSR000390-1"/>
    </source>
</evidence>
<dbReference type="Proteomes" id="UP000036520">
    <property type="component" value="Chromosome"/>
</dbReference>
<dbReference type="InterPro" id="IPR015421">
    <property type="entry name" value="PyrdxlP-dep_Trfase_major"/>
</dbReference>
<dbReference type="InterPro" id="IPR015424">
    <property type="entry name" value="PyrdxlP-dep_Trfase"/>
</dbReference>
<dbReference type="CDD" id="cd00616">
    <property type="entry name" value="AHBA_syn"/>
    <property type="match status" value="1"/>
</dbReference>
<dbReference type="Gene3D" id="3.40.640.10">
    <property type="entry name" value="Type I PLP-dependent aspartate aminotransferase-like (Major domain)"/>
    <property type="match status" value="1"/>
</dbReference>
<dbReference type="GO" id="GO:0008483">
    <property type="term" value="F:transaminase activity"/>
    <property type="evidence" value="ECO:0007669"/>
    <property type="project" value="UniProtKB-KW"/>
</dbReference>
<organism evidence="5 6">
    <name type="scientific">Cyclobacterium amurskyense</name>
    <dbReference type="NCBI Taxonomy" id="320787"/>
    <lineage>
        <taxon>Bacteria</taxon>
        <taxon>Pseudomonadati</taxon>
        <taxon>Bacteroidota</taxon>
        <taxon>Cytophagia</taxon>
        <taxon>Cytophagales</taxon>
        <taxon>Cyclobacteriaceae</taxon>
        <taxon>Cyclobacterium</taxon>
    </lineage>
</organism>
<sequence length="447" mass="49504">MNEKLDRRNFIGTLSIAGTGLAIGIPQVTFGRITDAKPALLGGPKAHPTNFPAWPIVKKPDENALLEALRSKKWGRLNGKAVANFEDAYKNMSGAKHCLGVSSGTSALYTAMGALDIGPGDEVIIPVYTFVATYNVVVLNYGLPRFVDTDIESFQIDANQIEKAITPQTKVIMPVHIGGSPADLDTILGLGNKHNIPIVEDACQAPMAEWQGKKVGTLGLTGAISFQSSKNLTSGEGGALLTNDEKFAESCYNFHNQGRHTSDPNDLYAPTRGTNLRLTEFQGSLLLAQMERFPQQVNHRWENAAYLTSLLKEIPGIHPAKLYEGVTKSAYHLYMFRYDKREFQDMDRNKFLKALVAEGIPCSGGYGTLNKEKYVTDLAKNKHYLKVYGEKAMNDWMEQNHCPQNDQLCEEAVWFSQTMLLGTRQDMEQIAQAIHKIRKYSGDLKKA</sequence>
<keyword evidence="3 4" id="KW-0663">Pyridoxal phosphate</keyword>
<dbReference type="InterPro" id="IPR015422">
    <property type="entry name" value="PyrdxlP-dep_Trfase_small"/>
</dbReference>
<gene>
    <name evidence="5" type="ORF">CA2015_2861</name>
</gene>
<accession>A0A0H4PHD0</accession>
<dbReference type="Gene3D" id="3.90.1150.10">
    <property type="entry name" value="Aspartate Aminotransferase, domain 1"/>
    <property type="match status" value="1"/>
</dbReference>
<feature type="active site" description="Proton acceptor" evidence="2">
    <location>
        <position position="230"/>
    </location>
</feature>
<dbReference type="KEGG" id="camu:CA2015_2861"/>
<proteinExistence type="inferred from homology"/>
<dbReference type="PANTHER" id="PTHR30244">
    <property type="entry name" value="TRANSAMINASE"/>
    <property type="match status" value="1"/>
</dbReference>
<dbReference type="GO" id="GO:0000271">
    <property type="term" value="P:polysaccharide biosynthetic process"/>
    <property type="evidence" value="ECO:0007669"/>
    <property type="project" value="TreeGrafter"/>
</dbReference>
<name>A0A0H4PHD0_9BACT</name>
<reference evidence="5 6" key="1">
    <citation type="submission" date="2015-07" db="EMBL/GenBank/DDBJ databases">
        <authorList>
            <person name="Kim K.M."/>
        </authorList>
    </citation>
    <scope>NUCLEOTIDE SEQUENCE [LARGE SCALE GENOMIC DNA]</scope>
    <source>
        <strain evidence="5 6">KCTC 12363</strain>
    </source>
</reference>
<evidence type="ECO:0000256" key="3">
    <source>
        <dbReference type="PIRSR" id="PIRSR000390-2"/>
    </source>
</evidence>
<dbReference type="STRING" id="320787.CA2015_2861"/>
<evidence type="ECO:0000313" key="6">
    <source>
        <dbReference type="Proteomes" id="UP000036520"/>
    </source>
</evidence>
<dbReference type="PANTHER" id="PTHR30244:SF34">
    <property type="entry name" value="DTDP-4-AMINO-4,6-DIDEOXYGALACTOSE TRANSAMINASE"/>
    <property type="match status" value="1"/>
</dbReference>
<keyword evidence="6" id="KW-1185">Reference proteome</keyword>
<dbReference type="AlphaFoldDB" id="A0A0H4PHD0"/>
<dbReference type="GO" id="GO:0030170">
    <property type="term" value="F:pyridoxal phosphate binding"/>
    <property type="evidence" value="ECO:0007669"/>
    <property type="project" value="TreeGrafter"/>
</dbReference>
<dbReference type="EMBL" id="CP012040">
    <property type="protein sequence ID" value="AKP52268.1"/>
    <property type="molecule type" value="Genomic_DNA"/>
</dbReference>